<dbReference type="SUPFAM" id="SSF55816">
    <property type="entry name" value="5'-nucleotidase (syn. UDP-sugar hydrolase), C-terminal domain"/>
    <property type="match status" value="1"/>
</dbReference>
<reference evidence="2" key="3">
    <citation type="submission" date="2019-09" db="EMBL/GenBank/DDBJ databases">
        <authorList>
            <person name="Zhang D.-C."/>
        </authorList>
    </citation>
    <scope>NUCLEOTIDE SEQUENCE</scope>
    <source>
        <strain evidence="2">RU-4-M-4</strain>
    </source>
</reference>
<dbReference type="InterPro" id="IPR036907">
    <property type="entry name" value="5'-Nucleotdase_C_sf"/>
</dbReference>
<dbReference type="PRINTS" id="PR01607">
    <property type="entry name" value="APYRASEFAMLY"/>
</dbReference>
<dbReference type="Gene3D" id="3.90.780.10">
    <property type="entry name" value="5'-Nucleotidase, C-terminal domain"/>
    <property type="match status" value="1"/>
</dbReference>
<reference evidence="3 4" key="2">
    <citation type="submission" date="2019-07" db="EMBL/GenBank/DDBJ databases">
        <title>Algibacter marinivivus sp. nov., isolated from the surface of a marine red alga.</title>
        <authorList>
            <person name="Zhong X."/>
            <person name="Xu W."/>
            <person name="Zhang Y."/>
            <person name="Zhang Q."/>
            <person name="Du Z."/>
        </authorList>
    </citation>
    <scope>NUCLEOTIDE SEQUENCE [LARGE SCALE GENOMIC DNA]</scope>
    <source>
        <strain evidence="3 4">RU-4-M-4</strain>
    </source>
</reference>
<dbReference type="Proteomes" id="UP000322315">
    <property type="component" value="Unassembled WGS sequence"/>
</dbReference>
<evidence type="ECO:0000313" key="3">
    <source>
        <dbReference type="EMBL" id="TSJ75904.1"/>
    </source>
</evidence>
<organism evidence="2 5">
    <name type="scientific">Algibacter amylolyticus</name>
    <dbReference type="NCBI Taxonomy" id="1608400"/>
    <lineage>
        <taxon>Bacteria</taxon>
        <taxon>Pseudomonadati</taxon>
        <taxon>Bacteroidota</taxon>
        <taxon>Flavobacteriia</taxon>
        <taxon>Flavobacteriales</taxon>
        <taxon>Flavobacteriaceae</taxon>
        <taxon>Algibacter</taxon>
    </lineage>
</organism>
<name>A0A5M7B5U9_9FLAO</name>
<dbReference type="PANTHER" id="PTHR11575:SF24">
    <property type="entry name" value="5'-NUCLEOTIDASE"/>
    <property type="match status" value="1"/>
</dbReference>
<dbReference type="RefSeq" id="WP_144116284.1">
    <property type="nucleotide sequence ID" value="NZ_JACHGE010000006.1"/>
</dbReference>
<keyword evidence="4" id="KW-1185">Reference proteome</keyword>
<gene>
    <name evidence="2" type="ORF">F2B50_08630</name>
    <name evidence="3" type="ORF">FPF71_08630</name>
</gene>
<evidence type="ECO:0000313" key="5">
    <source>
        <dbReference type="Proteomes" id="UP000322315"/>
    </source>
</evidence>
<dbReference type="InterPro" id="IPR006179">
    <property type="entry name" value="5_nucleotidase/apyrase"/>
</dbReference>
<feature type="domain" description="5'-Nucleotidase C-terminal" evidence="1">
    <location>
        <begin position="68"/>
        <end position="206"/>
    </location>
</feature>
<dbReference type="GO" id="GO:0016787">
    <property type="term" value="F:hydrolase activity"/>
    <property type="evidence" value="ECO:0007669"/>
    <property type="project" value="InterPro"/>
</dbReference>
<dbReference type="Proteomes" id="UP000315145">
    <property type="component" value="Unassembled WGS sequence"/>
</dbReference>
<proteinExistence type="predicted"/>
<dbReference type="InterPro" id="IPR008334">
    <property type="entry name" value="5'-Nucleotdase_C"/>
</dbReference>
<comment type="caution">
    <text evidence="2">The sequence shown here is derived from an EMBL/GenBank/DDBJ whole genome shotgun (WGS) entry which is preliminary data.</text>
</comment>
<dbReference type="PANTHER" id="PTHR11575">
    <property type="entry name" value="5'-NUCLEOTIDASE-RELATED"/>
    <property type="match status" value="1"/>
</dbReference>
<reference evidence="2 5" key="1">
    <citation type="journal article" date="2015" name="Int. J. Syst. Evol. Microbiol.">
        <title>Algibacter amylolyticus sp. nov., isolated from intertidal sediment.</title>
        <authorList>
            <person name="Zhang D.C."/>
            <person name="Wu J."/>
            <person name="Neuner K."/>
            <person name="Yao J."/>
            <person name="Margesin R."/>
        </authorList>
    </citation>
    <scope>NUCLEOTIDE SEQUENCE [LARGE SCALE GENOMIC DNA]</scope>
    <source>
        <strain evidence="2 5">RU-4-M-4</strain>
    </source>
</reference>
<dbReference type="Pfam" id="PF02872">
    <property type="entry name" value="5_nucleotid_C"/>
    <property type="match status" value="1"/>
</dbReference>
<protein>
    <recommendedName>
        <fullName evidence="1">5'-Nucleotidase C-terminal domain-containing protein</fullName>
    </recommendedName>
</protein>
<dbReference type="EMBL" id="VWRS01000005">
    <property type="protein sequence ID" value="KAA5824739.1"/>
    <property type="molecule type" value="Genomic_DNA"/>
</dbReference>
<sequence length="244" mass="27783">MLYFLVFLNCEQGKLRLSKIEGTQIAISDSITTDSEIESFIKPYRVNIQKDLDSVLAYSAGTYSKNDGEFNTALGNFMADVIYSEANPIFKSRTQKDIDMVLLNHGGIRGLLNKGNVSKRTAFQLMPFENSIVVVALKKPQIDSLIDYLSTQKKAHPISKLKLTLDKNYNVIEAKIKGKEITNNKTYYVATSDYLYNGGDNMNFFKPNDTLYRLDYKIRNAIIDNFNKLDTINPVIDNRFTQIK</sequence>
<evidence type="ECO:0000313" key="4">
    <source>
        <dbReference type="Proteomes" id="UP000315145"/>
    </source>
</evidence>
<evidence type="ECO:0000313" key="2">
    <source>
        <dbReference type="EMBL" id="KAA5824739.1"/>
    </source>
</evidence>
<dbReference type="EMBL" id="VMBF01000005">
    <property type="protein sequence ID" value="TSJ75904.1"/>
    <property type="molecule type" value="Genomic_DNA"/>
</dbReference>
<dbReference type="AlphaFoldDB" id="A0A5M7B5U9"/>
<evidence type="ECO:0000259" key="1">
    <source>
        <dbReference type="Pfam" id="PF02872"/>
    </source>
</evidence>
<dbReference type="GO" id="GO:0030288">
    <property type="term" value="C:outer membrane-bounded periplasmic space"/>
    <property type="evidence" value="ECO:0007669"/>
    <property type="project" value="TreeGrafter"/>
</dbReference>
<accession>A0A5M7B5U9</accession>
<dbReference type="OrthoDB" id="4762412at2"/>
<dbReference type="GO" id="GO:0009166">
    <property type="term" value="P:nucleotide catabolic process"/>
    <property type="evidence" value="ECO:0007669"/>
    <property type="project" value="InterPro"/>
</dbReference>